<sequence length="388" mass="40880">MTTHVPAADGPRALRLHDPAELLAGIRLSFGELIADALVLVGHAGDGGTPVLARSDLVTLLVPDAELQLRHQLALLREQGCTAAAGVLVIGDGRESLLPGLVEDAALFLGPLLLGAARVEGCFALGPMWVVGDGTGVEVMLGERSGSCVEVLVSPPRRLRDFEETDVAVRAVLSGESLVAPVTAGPGLEELGRSLRLGGERMPAFGRPGDAHLVQLLERSGDTIARRCGPGPAGGHDGSVTDCEHLEELLSALALDSVHWAVIGICADRGREGRVPRDELLQAITSDPDLRPHPDVCAGGRWYETLEGLRLLALAAQGSGDAEHRGTAAAAWKGATVALTVLAWWNHRGATAGHLVEELRIHDPASTLAPLLTRLIDTPIRPAWWPER</sequence>
<comment type="caution">
    <text evidence="1">The sequence shown here is derived from an EMBL/GenBank/DDBJ whole genome shotgun (WGS) entry which is preliminary data.</text>
</comment>
<evidence type="ECO:0000313" key="2">
    <source>
        <dbReference type="Proteomes" id="UP001597280"/>
    </source>
</evidence>
<gene>
    <name evidence="1" type="ORF">ACFSDA_11265</name>
</gene>
<protein>
    <recommendedName>
        <fullName evidence="3">DUF4192 domain-containing protein</fullName>
    </recommendedName>
</protein>
<accession>A0ABW4PY64</accession>
<dbReference type="RefSeq" id="WP_137770930.1">
    <property type="nucleotide sequence ID" value="NZ_BAAAIS010000003.1"/>
</dbReference>
<dbReference type="Proteomes" id="UP001597280">
    <property type="component" value="Unassembled WGS sequence"/>
</dbReference>
<reference evidence="2" key="1">
    <citation type="journal article" date="2019" name="Int. J. Syst. Evol. Microbiol.">
        <title>The Global Catalogue of Microorganisms (GCM) 10K type strain sequencing project: providing services to taxonomists for standard genome sequencing and annotation.</title>
        <authorList>
            <consortium name="The Broad Institute Genomics Platform"/>
            <consortium name="The Broad Institute Genome Sequencing Center for Infectious Disease"/>
            <person name="Wu L."/>
            <person name="Ma J."/>
        </authorList>
    </citation>
    <scope>NUCLEOTIDE SEQUENCE [LARGE SCALE GENOMIC DNA]</scope>
    <source>
        <strain evidence="2">JCM 11650</strain>
    </source>
</reference>
<evidence type="ECO:0000313" key="1">
    <source>
        <dbReference type="EMBL" id="MFD1835646.1"/>
    </source>
</evidence>
<organism evidence="1 2">
    <name type="scientific">Brachybacterium rhamnosum</name>
    <dbReference type="NCBI Taxonomy" id="173361"/>
    <lineage>
        <taxon>Bacteria</taxon>
        <taxon>Bacillati</taxon>
        <taxon>Actinomycetota</taxon>
        <taxon>Actinomycetes</taxon>
        <taxon>Micrococcales</taxon>
        <taxon>Dermabacteraceae</taxon>
        <taxon>Brachybacterium</taxon>
    </lineage>
</organism>
<dbReference type="EMBL" id="JBHUFL010000003">
    <property type="protein sequence ID" value="MFD1835646.1"/>
    <property type="molecule type" value="Genomic_DNA"/>
</dbReference>
<evidence type="ECO:0008006" key="3">
    <source>
        <dbReference type="Google" id="ProtNLM"/>
    </source>
</evidence>
<keyword evidence="2" id="KW-1185">Reference proteome</keyword>
<name>A0ABW4PY64_9MICO</name>
<proteinExistence type="predicted"/>